<dbReference type="PANTHER" id="PTHR43020">
    <property type="entry name" value="CDK5 REGULATORY SUBUNIT-ASSOCIATED PROTEIN 1"/>
    <property type="match status" value="1"/>
</dbReference>
<dbReference type="SUPFAM" id="SSF102114">
    <property type="entry name" value="Radical SAM enzymes"/>
    <property type="match status" value="1"/>
</dbReference>
<feature type="compositionally biased region" description="Acidic residues" evidence="8">
    <location>
        <begin position="59"/>
        <end position="68"/>
    </location>
</feature>
<dbReference type="RefSeq" id="XP_022840626.1">
    <property type="nucleotide sequence ID" value="XM_022984534.1"/>
</dbReference>
<evidence type="ECO:0000259" key="11">
    <source>
        <dbReference type="PROSITE" id="PS51918"/>
    </source>
</evidence>
<keyword evidence="4" id="KW-0949">S-adenosyl-L-methionine</keyword>
<feature type="domain" description="MTTase N-terminal" evidence="10">
    <location>
        <begin position="75"/>
        <end position="194"/>
    </location>
</feature>
<dbReference type="Gene3D" id="3.40.50.12160">
    <property type="entry name" value="Methylthiotransferase, N-terminal domain"/>
    <property type="match status" value="1"/>
</dbReference>
<dbReference type="SFLD" id="SFLDG01082">
    <property type="entry name" value="B12-binding_domain_containing"/>
    <property type="match status" value="1"/>
</dbReference>
<evidence type="ECO:0000256" key="3">
    <source>
        <dbReference type="ARBA" id="ARBA00022485"/>
    </source>
</evidence>
<evidence type="ECO:0000256" key="1">
    <source>
        <dbReference type="ARBA" id="ARBA00001966"/>
    </source>
</evidence>
<evidence type="ECO:0000256" key="6">
    <source>
        <dbReference type="ARBA" id="ARBA00023004"/>
    </source>
</evidence>
<dbReference type="InterPro" id="IPR023404">
    <property type="entry name" value="rSAM_horseshoe"/>
</dbReference>
<dbReference type="InterPro" id="IPR007197">
    <property type="entry name" value="rSAM"/>
</dbReference>
<dbReference type="GeneID" id="9836098"/>
<evidence type="ECO:0000259" key="9">
    <source>
        <dbReference type="PROSITE" id="PS50926"/>
    </source>
</evidence>
<dbReference type="InterPro" id="IPR038135">
    <property type="entry name" value="Methylthiotransferase_N_sf"/>
</dbReference>
<dbReference type="SFLD" id="SFLDS00029">
    <property type="entry name" value="Radical_SAM"/>
    <property type="match status" value="1"/>
</dbReference>
<dbReference type="PROSITE" id="PS01278">
    <property type="entry name" value="MTTASE_RADICAL"/>
    <property type="match status" value="1"/>
</dbReference>
<feature type="compositionally biased region" description="Basic and acidic residues" evidence="8">
    <location>
        <begin position="47"/>
        <end position="58"/>
    </location>
</feature>
<dbReference type="Pfam" id="PF01938">
    <property type="entry name" value="TRAM"/>
    <property type="match status" value="1"/>
</dbReference>
<evidence type="ECO:0000313" key="13">
    <source>
        <dbReference type="Proteomes" id="UP000009170"/>
    </source>
</evidence>
<dbReference type="EMBL" id="CAID01000020">
    <property type="protein sequence ID" value="CEG00856.1"/>
    <property type="molecule type" value="Genomic_DNA"/>
</dbReference>
<dbReference type="KEGG" id="ota:OT_ostta20g00550"/>
<feature type="compositionally biased region" description="Low complexity" evidence="8">
    <location>
        <begin position="12"/>
        <end position="38"/>
    </location>
</feature>
<dbReference type="GO" id="GO:0005739">
    <property type="term" value="C:mitochondrion"/>
    <property type="evidence" value="ECO:0007669"/>
    <property type="project" value="TreeGrafter"/>
</dbReference>
<evidence type="ECO:0000259" key="10">
    <source>
        <dbReference type="PROSITE" id="PS51449"/>
    </source>
</evidence>
<dbReference type="Gene3D" id="3.80.30.20">
    <property type="entry name" value="tm_1862 like domain"/>
    <property type="match status" value="2"/>
</dbReference>
<keyword evidence="5" id="KW-0479">Metal-binding</keyword>
<dbReference type="InterPro" id="IPR006463">
    <property type="entry name" value="MiaB_methiolase"/>
</dbReference>
<dbReference type="InterPro" id="IPR005839">
    <property type="entry name" value="Methylthiotransferase"/>
</dbReference>
<dbReference type="SMART" id="SM00729">
    <property type="entry name" value="Elp3"/>
    <property type="match status" value="1"/>
</dbReference>
<reference evidence="12 13" key="2">
    <citation type="journal article" date="2014" name="BMC Genomics">
        <title>An improved genome of the model marine alga Ostreococcus tauri unfolds by assessing Illumina de novo assemblies.</title>
        <authorList>
            <person name="Blanc-Mathieu R."/>
            <person name="Verhelst B."/>
            <person name="Derelle E."/>
            <person name="Rombauts S."/>
            <person name="Bouget F.Y."/>
            <person name="Carre I."/>
            <person name="Chateau A."/>
            <person name="Eyre-Walker A."/>
            <person name="Grimsley N."/>
            <person name="Moreau H."/>
            <person name="Piegu B."/>
            <person name="Rivals E."/>
            <person name="Schackwitz W."/>
            <person name="Van de Peer Y."/>
            <person name="Piganeau G."/>
        </authorList>
    </citation>
    <scope>NUCLEOTIDE SEQUENCE [LARGE SCALE GENOMIC DNA]</scope>
    <source>
        <strain evidence="13">OTTH 0595 / CCAP 157/2 / RCC745</strain>
    </source>
</reference>
<sequence length="614" mass="67280">MATPPPPPPHTSTPMATTPRAWTTTASARARARSTADLARARARPRPTRETVVRARDGNDDDDDDTDGGVDAPSRKVYVETYGCQMNVNDTEVMLEVLRARGYDETTEATSADVILINTCAIRDKAEAKIWQRLAYFRSIGSMKKRRARPVVGVLGCMAERVKEKLLEADRLADIVAGPDAYRDLPNLIDAVRGTGAKAMNVQLSVEETYADIIPVREVGTHSAFVTIMRGCDNACAFCIVPYTRGRERSRDLASIMYEIRSLSERGIKEVTLLGQNVNSYAGDVTSATTRDFLSQLVGEDVDAVELVANASSAGLAGAQGSAFVGYADGFKSRYDPERKREGTIQFAELLDKVASVDPEMRIRFTSPHPKDFPDDVLRVIRDRPNVSKCLHMPAQSGSTATLERMARGYTREAYIELIDRVRMIIPGCAVTTDIISGFCGETEADHEDTVSLMTRIGYEQAFMFAYSEREGTGAHRHQKDDVPEDVKQRRLQEVIDAFRAKAGEKQRMEIGSTHCVLVEGPSKKNPEELTGKTDTSKWVIFDDAPTGSYAGDARSATTGSHRVSPGDYVAVRVTGCSTGTLFGELLGKTTLTEFQRLHGAQWTTPAEAVAAAR</sequence>
<evidence type="ECO:0000256" key="5">
    <source>
        <dbReference type="ARBA" id="ARBA00022723"/>
    </source>
</evidence>
<dbReference type="InterPro" id="IPR006638">
    <property type="entry name" value="Elp3/MiaA/NifB-like_rSAM"/>
</dbReference>
<dbReference type="HAMAP" id="MF_01864">
    <property type="entry name" value="tRNA_metthiotr_MiaB"/>
    <property type="match status" value="1"/>
</dbReference>
<dbReference type="STRING" id="70448.A0A096PA57"/>
<dbReference type="PROSITE" id="PS51918">
    <property type="entry name" value="RADICAL_SAM"/>
    <property type="match status" value="1"/>
</dbReference>
<protein>
    <submittedName>
        <fullName evidence="12">Methylthiotransferase/radical SAM-type protein</fullName>
    </submittedName>
</protein>
<evidence type="ECO:0000313" key="12">
    <source>
        <dbReference type="EMBL" id="CEG00856.1"/>
    </source>
</evidence>
<name>A0A096PA57_OSTTA</name>
<dbReference type="AlphaFoldDB" id="A0A096PA57"/>
<evidence type="ECO:0000256" key="7">
    <source>
        <dbReference type="ARBA" id="ARBA00023014"/>
    </source>
</evidence>
<dbReference type="OrthoDB" id="190098at2759"/>
<dbReference type="GO" id="GO:0005829">
    <property type="term" value="C:cytosol"/>
    <property type="evidence" value="ECO:0007669"/>
    <property type="project" value="TreeGrafter"/>
</dbReference>
<comment type="caution">
    <text evidence="12">The sequence shown here is derived from an EMBL/GenBank/DDBJ whole genome shotgun (WGS) entry which is preliminary data.</text>
</comment>
<dbReference type="InterPro" id="IPR013848">
    <property type="entry name" value="Methylthiotransferase_N"/>
</dbReference>
<comment type="cofactor">
    <cofactor evidence="1">
        <name>[4Fe-4S] cluster</name>
        <dbReference type="ChEBI" id="CHEBI:49883"/>
    </cofactor>
</comment>
<dbReference type="PROSITE" id="PS50926">
    <property type="entry name" value="TRAM"/>
    <property type="match status" value="1"/>
</dbReference>
<keyword evidence="6" id="KW-0408">Iron</keyword>
<feature type="domain" description="TRAM" evidence="9">
    <location>
        <begin position="508"/>
        <end position="588"/>
    </location>
</feature>
<organism evidence="12 13">
    <name type="scientific">Ostreococcus tauri</name>
    <name type="common">Marine green alga</name>
    <dbReference type="NCBI Taxonomy" id="70448"/>
    <lineage>
        <taxon>Eukaryota</taxon>
        <taxon>Viridiplantae</taxon>
        <taxon>Chlorophyta</taxon>
        <taxon>Mamiellophyceae</taxon>
        <taxon>Mamiellales</taxon>
        <taxon>Bathycoccaceae</taxon>
        <taxon>Ostreococcus</taxon>
    </lineage>
</organism>
<proteinExistence type="inferred from homology"/>
<feature type="region of interest" description="Disordered" evidence="8">
    <location>
        <begin position="1"/>
        <end position="74"/>
    </location>
</feature>
<keyword evidence="3" id="KW-0004">4Fe-4S</keyword>
<accession>A0A096PA57</accession>
<comment type="similarity">
    <text evidence="2">Belongs to the methylthiotransferase family. MiaB subfamily.</text>
</comment>
<dbReference type="GO" id="GO:0035597">
    <property type="term" value="F:tRNA-2-methylthio-N(6)-dimethylallyladenosine(37) synthase activity"/>
    <property type="evidence" value="ECO:0007669"/>
    <property type="project" value="TreeGrafter"/>
</dbReference>
<feature type="domain" description="Radical SAM core" evidence="11">
    <location>
        <begin position="218"/>
        <end position="505"/>
    </location>
</feature>
<dbReference type="FunFam" id="3.40.50.12160:FF:000003">
    <property type="entry name" value="CDK5 regulatory subunit-associated protein 1"/>
    <property type="match status" value="1"/>
</dbReference>
<dbReference type="SFLD" id="SFLDF00413">
    <property type="entry name" value="CDK5RAP1"/>
    <property type="match status" value="1"/>
</dbReference>
<evidence type="ECO:0000256" key="2">
    <source>
        <dbReference type="ARBA" id="ARBA00009815"/>
    </source>
</evidence>
<dbReference type="GO" id="GO:0046872">
    <property type="term" value="F:metal ion binding"/>
    <property type="evidence" value="ECO:0007669"/>
    <property type="project" value="UniProtKB-KW"/>
</dbReference>
<evidence type="ECO:0000256" key="4">
    <source>
        <dbReference type="ARBA" id="ARBA00022691"/>
    </source>
</evidence>
<dbReference type="Pfam" id="PF04055">
    <property type="entry name" value="Radical_SAM"/>
    <property type="match status" value="1"/>
</dbReference>
<dbReference type="InterPro" id="IPR020612">
    <property type="entry name" value="Methylthiotransferase_CS"/>
</dbReference>
<dbReference type="Pfam" id="PF00919">
    <property type="entry name" value="UPF0004"/>
    <property type="match status" value="1"/>
</dbReference>
<evidence type="ECO:0000256" key="8">
    <source>
        <dbReference type="SAM" id="MobiDB-lite"/>
    </source>
</evidence>
<dbReference type="Proteomes" id="UP000009170">
    <property type="component" value="Unassembled WGS sequence"/>
</dbReference>
<gene>
    <name evidence="12" type="ORF">OT_ostta20g00550</name>
</gene>
<reference evidence="13" key="1">
    <citation type="journal article" date="2006" name="Proc. Natl. Acad. Sci. U.S.A.">
        <title>Genome analysis of the smallest free-living eukaryote Ostreococcus tauri unveils many unique features.</title>
        <authorList>
            <person name="Derelle E."/>
            <person name="Ferraz C."/>
            <person name="Rombauts S."/>
            <person name="Rouze P."/>
            <person name="Worden A.Z."/>
            <person name="Robbens S."/>
            <person name="Partensky F."/>
            <person name="Degroeve S."/>
            <person name="Echeynie S."/>
            <person name="Cooke R."/>
            <person name="Saeys Y."/>
            <person name="Wuyts J."/>
            <person name="Jabbari K."/>
            <person name="Bowler C."/>
            <person name="Panaud O."/>
            <person name="Piegu B."/>
            <person name="Ball S.G."/>
            <person name="Ral J.-P."/>
            <person name="Bouget F.-Y."/>
            <person name="Piganeau G."/>
            <person name="De Baets B."/>
            <person name="Picard A."/>
            <person name="Delseny M."/>
            <person name="Demaille J."/>
            <person name="Van de Peer Y."/>
            <person name="Moreau H."/>
        </authorList>
    </citation>
    <scope>NUCLEOTIDE SEQUENCE [LARGE SCALE GENOMIC DNA]</scope>
    <source>
        <strain evidence="13">OTTH 0595 / CCAP 157/2 / RCC745</strain>
    </source>
</reference>
<dbReference type="SFLD" id="SFLDF00273">
    <property type="entry name" value="(dimethylallyl)adenosine_tRNA"/>
    <property type="match status" value="1"/>
</dbReference>
<keyword evidence="7" id="KW-0411">Iron-sulfur</keyword>
<dbReference type="InterPro" id="IPR058240">
    <property type="entry name" value="rSAM_sf"/>
</dbReference>
<feature type="compositionally biased region" description="Pro residues" evidence="8">
    <location>
        <begin position="1"/>
        <end position="11"/>
    </location>
</feature>
<dbReference type="PROSITE" id="PS51449">
    <property type="entry name" value="MTTASE_N"/>
    <property type="match status" value="1"/>
</dbReference>
<dbReference type="SFLD" id="SFLDG01061">
    <property type="entry name" value="methylthiotransferase"/>
    <property type="match status" value="1"/>
</dbReference>
<dbReference type="PANTHER" id="PTHR43020:SF2">
    <property type="entry name" value="MITOCHONDRIAL TRNA METHYLTHIOTRANSFERASE CDK5RAP1"/>
    <property type="match status" value="1"/>
</dbReference>
<dbReference type="InParanoid" id="A0A096PA57"/>
<dbReference type="FunCoup" id="A0A096PA57">
    <property type="interactions" value="1845"/>
</dbReference>
<keyword evidence="13" id="KW-1185">Reference proteome</keyword>
<dbReference type="InterPro" id="IPR002792">
    <property type="entry name" value="TRAM_dom"/>
</dbReference>
<dbReference type="GO" id="GO:0051539">
    <property type="term" value="F:4 iron, 4 sulfur cluster binding"/>
    <property type="evidence" value="ECO:0007669"/>
    <property type="project" value="UniProtKB-KW"/>
</dbReference>